<comment type="caution">
    <text evidence="1">The sequence shown here is derived from an EMBL/GenBank/DDBJ whole genome shotgun (WGS) entry which is preliminary data.</text>
</comment>
<evidence type="ECO:0000313" key="2">
    <source>
        <dbReference type="Proteomes" id="UP000322524"/>
    </source>
</evidence>
<dbReference type="PIRSF" id="PIRSF018637">
    <property type="entry name" value="TrmK"/>
    <property type="match status" value="1"/>
</dbReference>
<sequence>MNELKLSKRLEAVASFIPKGSVLADIGSDHAYLPCYAYLQGMIERGIAGEVVEGPFQSAVQQVRKTELEKVIEVRKGDGLEVISPSEVTCITIAGMGGTLIQSILEKGKEKLAGVQTLILQPNIGAKKIREWLLDNGWELVAEQILLDDGRIYEILVAERGESDKPYSVKKDAYLLVGPFLAKERNDVFVQKWTHELAHWKKIVAQLDAADQTEANEQKRKELTEKIRLVEEELGFENS</sequence>
<dbReference type="InterPro" id="IPR006901">
    <property type="entry name" value="TrmK"/>
</dbReference>
<dbReference type="Gene3D" id="3.40.50.150">
    <property type="entry name" value="Vaccinia Virus protein VP39"/>
    <property type="match status" value="1"/>
</dbReference>
<dbReference type="Gene3D" id="1.10.287.1890">
    <property type="match status" value="1"/>
</dbReference>
<accession>A0A5D4T2B7</accession>
<organism evidence="1 2">
    <name type="scientific">Sutcliffiella horikoshii</name>
    <dbReference type="NCBI Taxonomy" id="79883"/>
    <lineage>
        <taxon>Bacteria</taxon>
        <taxon>Bacillati</taxon>
        <taxon>Bacillota</taxon>
        <taxon>Bacilli</taxon>
        <taxon>Bacillales</taxon>
        <taxon>Bacillaceae</taxon>
        <taxon>Sutcliffiella</taxon>
    </lineage>
</organism>
<dbReference type="AlphaFoldDB" id="A0A5D4T2B7"/>
<dbReference type="RefSeq" id="WP_148987632.1">
    <property type="nucleotide sequence ID" value="NZ_VTEV01000003.1"/>
</dbReference>
<protein>
    <submittedName>
        <fullName evidence="1">tRNA (Adenine-N(1))-methyltransferase</fullName>
    </submittedName>
</protein>
<dbReference type="EMBL" id="VTEV01000003">
    <property type="protein sequence ID" value="TYS68768.1"/>
    <property type="molecule type" value="Genomic_DNA"/>
</dbReference>
<keyword evidence="1" id="KW-0808">Transferase</keyword>
<dbReference type="InterPro" id="IPR029063">
    <property type="entry name" value="SAM-dependent_MTases_sf"/>
</dbReference>
<dbReference type="STRING" id="79883.GCA_001636495_01949"/>
<keyword evidence="1" id="KW-0489">Methyltransferase</keyword>
<name>A0A5D4T2B7_9BACI</name>
<reference evidence="1 2" key="1">
    <citation type="submission" date="2019-08" db="EMBL/GenBank/DDBJ databases">
        <title>Bacillus genomes from the desert of Cuatro Cienegas, Coahuila.</title>
        <authorList>
            <person name="Olmedo-Alvarez G."/>
        </authorList>
    </citation>
    <scope>NUCLEOTIDE SEQUENCE [LARGE SCALE GENOMIC DNA]</scope>
    <source>
        <strain evidence="1 2">CH28_1T</strain>
    </source>
</reference>
<dbReference type="Pfam" id="PF04816">
    <property type="entry name" value="TrmK"/>
    <property type="match status" value="1"/>
</dbReference>
<proteinExistence type="predicted"/>
<dbReference type="GO" id="GO:0032259">
    <property type="term" value="P:methylation"/>
    <property type="evidence" value="ECO:0007669"/>
    <property type="project" value="UniProtKB-KW"/>
</dbReference>
<dbReference type="Proteomes" id="UP000322524">
    <property type="component" value="Unassembled WGS sequence"/>
</dbReference>
<gene>
    <name evidence="1" type="ORF">FZC76_07440</name>
</gene>
<dbReference type="PANTHER" id="PTHR38451:SF1">
    <property type="entry name" value="TRNA (ADENINE(22)-N(1))-METHYLTRANSFERASE"/>
    <property type="match status" value="1"/>
</dbReference>
<dbReference type="GO" id="GO:0160105">
    <property type="term" value="F:tRNA (adenine(22)-N1)-methyltransferase activity"/>
    <property type="evidence" value="ECO:0007669"/>
    <property type="project" value="InterPro"/>
</dbReference>
<dbReference type="OrthoDB" id="5881184at2"/>
<dbReference type="PANTHER" id="PTHR38451">
    <property type="entry name" value="TRNA (ADENINE(22)-N(1))-METHYLTRANSFERASE"/>
    <property type="match status" value="1"/>
</dbReference>
<evidence type="ECO:0000313" key="1">
    <source>
        <dbReference type="EMBL" id="TYS68768.1"/>
    </source>
</evidence>